<dbReference type="AlphaFoldDB" id="A0A5C3DZ91"/>
<feature type="compositionally biased region" description="Polar residues" evidence="1">
    <location>
        <begin position="176"/>
        <end position="196"/>
    </location>
</feature>
<feature type="region of interest" description="Disordered" evidence="1">
    <location>
        <begin position="149"/>
        <end position="219"/>
    </location>
</feature>
<feature type="region of interest" description="Disordered" evidence="1">
    <location>
        <begin position="437"/>
        <end position="659"/>
    </location>
</feature>
<feature type="region of interest" description="Disordered" evidence="1">
    <location>
        <begin position="802"/>
        <end position="853"/>
    </location>
</feature>
<keyword evidence="3" id="KW-1185">Reference proteome</keyword>
<proteinExistence type="predicted"/>
<feature type="compositionally biased region" description="Basic and acidic residues" evidence="1">
    <location>
        <begin position="806"/>
        <end position="824"/>
    </location>
</feature>
<evidence type="ECO:0000313" key="2">
    <source>
        <dbReference type="EMBL" id="SPO23763.1"/>
    </source>
</evidence>
<feature type="compositionally biased region" description="Low complexity" evidence="1">
    <location>
        <begin position="236"/>
        <end position="296"/>
    </location>
</feature>
<accession>A0A5C3DZ91</accession>
<name>A0A5C3DZ91_9BASI</name>
<feature type="compositionally biased region" description="Basic residues" evidence="1">
    <location>
        <begin position="596"/>
        <end position="607"/>
    </location>
</feature>
<protein>
    <submittedName>
        <fullName evidence="2">Uncharacterized protein</fullName>
    </submittedName>
</protein>
<evidence type="ECO:0000313" key="3">
    <source>
        <dbReference type="Proteomes" id="UP000324022"/>
    </source>
</evidence>
<feature type="compositionally biased region" description="Polar residues" evidence="1">
    <location>
        <begin position="303"/>
        <end position="325"/>
    </location>
</feature>
<evidence type="ECO:0000256" key="1">
    <source>
        <dbReference type="SAM" id="MobiDB-lite"/>
    </source>
</evidence>
<feature type="region of interest" description="Disordered" evidence="1">
    <location>
        <begin position="1"/>
        <end position="109"/>
    </location>
</feature>
<dbReference type="OrthoDB" id="2536714at2759"/>
<feature type="compositionally biased region" description="Low complexity" evidence="1">
    <location>
        <begin position="21"/>
        <end position="51"/>
    </location>
</feature>
<dbReference type="EMBL" id="OOIN01000006">
    <property type="protein sequence ID" value="SPO23763.1"/>
    <property type="molecule type" value="Genomic_DNA"/>
</dbReference>
<feature type="compositionally biased region" description="Polar residues" evidence="1">
    <location>
        <begin position="52"/>
        <end position="92"/>
    </location>
</feature>
<feature type="compositionally biased region" description="Low complexity" evidence="1">
    <location>
        <begin position="634"/>
        <end position="652"/>
    </location>
</feature>
<dbReference type="Proteomes" id="UP000324022">
    <property type="component" value="Unassembled WGS sequence"/>
</dbReference>
<organism evidence="2 3">
    <name type="scientific">Ustilago trichophora</name>
    <dbReference type="NCBI Taxonomy" id="86804"/>
    <lineage>
        <taxon>Eukaryota</taxon>
        <taxon>Fungi</taxon>
        <taxon>Dikarya</taxon>
        <taxon>Basidiomycota</taxon>
        <taxon>Ustilaginomycotina</taxon>
        <taxon>Ustilaginomycetes</taxon>
        <taxon>Ustilaginales</taxon>
        <taxon>Ustilaginaceae</taxon>
        <taxon>Ustilago</taxon>
    </lineage>
</organism>
<reference evidence="2 3" key="1">
    <citation type="submission" date="2018-03" db="EMBL/GenBank/DDBJ databases">
        <authorList>
            <person name="Guldener U."/>
        </authorList>
    </citation>
    <scope>NUCLEOTIDE SEQUENCE [LARGE SCALE GENOMIC DNA]</scope>
    <source>
        <strain evidence="2 3">NBRC100155</strain>
    </source>
</reference>
<feature type="compositionally biased region" description="Polar residues" evidence="1">
    <location>
        <begin position="447"/>
        <end position="458"/>
    </location>
</feature>
<sequence length="853" mass="91312">MYTSLGAVPPRHRHCFQHIPSSGSASSSETTSTDPMYSTSSTSSHTSTSNTIVNNHTKYSPKQSHQQQQPVASTNSHRSSHTEASTDYNDIASSSTHPTTSDDHIDPAGSRFDSLHELLERAGYKETRVVTPDRQTLAGMFAKKLATPPRKTRLVDDFSSDSPSLAASELRRAVQRSRSTPKAATSKSLPSRNYKLTASPDSDSGSVPPPPDAPAPSSSWWPNVWLFGPGTILNDPAPAFAAESSPEQVQAQPASPQSSEAQAGSSSTQASTTSPSASEPASTSTSVVVSASTSSTRPIPPNTKRTASNNPVWTASVAYRSSKSRTAPVRKNAAISSDVMSSDAAAEDEWKALANNTAKRRLGLVDAFTSPTKKAAPSEVRNPQDSPSRQRKWKKERAAWRESLGDLQAMMDQSRLRREAAAAAVAAAATTAIVTDSIDSDLPCTPPSQADSLPLTKQNNDEDAVTKLLSGPALPFLSTDPAVAPRNGSCTRPTHLSMRRMKSVEVLSKIIRERRTVSSSNPAASSSSSTTPSVELDTESGQISPTLKKRSTPPRLTVSSPRGISSPKELALEGHEFEPMSWSPGKSGAVIISNRRVQKKPRSKLRHVSSGSDLRSAAAEQALKMPKRGRSKIRSSPSSSSSSSSPNTSPRSQVENRGPVAAILRDSVGSLSRGAKVQALRRNIHVFDESELSSAIESGGRGGVDDSPTRMRSRCRAQQGQPLVLTHAQAAEVDDVFRPSPSPNATATMMRKKDFSARITRTSKIMRLIEEAENTPSIASMISNVPSATARKPLQRVEAVPQSITRMRDAGNDNGSHGKEEKNHGLSSSLSRKSKERMHTITRVLGQRQPVAN</sequence>
<feature type="compositionally biased region" description="Low complexity" evidence="1">
    <location>
        <begin position="518"/>
        <end position="533"/>
    </location>
</feature>
<gene>
    <name evidence="2" type="ORF">UTRI_03734_B</name>
</gene>
<feature type="region of interest" description="Disordered" evidence="1">
    <location>
        <begin position="365"/>
        <end position="397"/>
    </location>
</feature>
<feature type="region of interest" description="Disordered" evidence="1">
    <location>
        <begin position="236"/>
        <end position="346"/>
    </location>
</feature>